<keyword evidence="2" id="KW-1185">Reference proteome</keyword>
<proteinExistence type="predicted"/>
<accession>A0ABP0VI93</accession>
<dbReference type="EMBL" id="CAXAQS010000797">
    <property type="protein sequence ID" value="CAK9253210.1"/>
    <property type="molecule type" value="Genomic_DNA"/>
</dbReference>
<sequence length="202" mass="22535">MYDTTFATKSGCLNPLLQLKAEAISFKIINVLETVLKSVVRLNAAATIVVLLRTNVVKSAVSGIAKIPNASLTTPRLPMFQGSRSTCQSALPTTVDWNETVFVNEINTWQYRYASFLQMIRSIAVEYRKYSGKPILLVRYESLQLNESASLQQLWVRVRGLTATIVSSQADTRALTTQLTENGLPSRSSDCIFIHISINIYR</sequence>
<evidence type="ECO:0000313" key="1">
    <source>
        <dbReference type="EMBL" id="CAK9253210.1"/>
    </source>
</evidence>
<gene>
    <name evidence="1" type="ORF">CSSPJE1EN1_LOCUS28588</name>
</gene>
<evidence type="ECO:0000313" key="2">
    <source>
        <dbReference type="Proteomes" id="UP001497444"/>
    </source>
</evidence>
<dbReference type="Proteomes" id="UP001497444">
    <property type="component" value="Unassembled WGS sequence"/>
</dbReference>
<protein>
    <submittedName>
        <fullName evidence="1">Uncharacterized protein</fullName>
    </submittedName>
</protein>
<comment type="caution">
    <text evidence="1">The sequence shown here is derived from an EMBL/GenBank/DDBJ whole genome shotgun (WGS) entry which is preliminary data.</text>
</comment>
<name>A0ABP0VI93_9BRYO</name>
<reference evidence="1" key="1">
    <citation type="submission" date="2024-02" db="EMBL/GenBank/DDBJ databases">
        <authorList>
            <consortium name="ELIXIR-Norway"/>
            <consortium name="Elixir Norway"/>
        </authorList>
    </citation>
    <scope>NUCLEOTIDE SEQUENCE</scope>
</reference>
<organism evidence="1 2">
    <name type="scientific">Sphagnum jensenii</name>
    <dbReference type="NCBI Taxonomy" id="128206"/>
    <lineage>
        <taxon>Eukaryota</taxon>
        <taxon>Viridiplantae</taxon>
        <taxon>Streptophyta</taxon>
        <taxon>Embryophyta</taxon>
        <taxon>Bryophyta</taxon>
        <taxon>Sphagnophytina</taxon>
        <taxon>Sphagnopsida</taxon>
        <taxon>Sphagnales</taxon>
        <taxon>Sphagnaceae</taxon>
        <taxon>Sphagnum</taxon>
    </lineage>
</organism>